<accession>A0A3M7RZG4</accession>
<proteinExistence type="predicted"/>
<comment type="caution">
    <text evidence="1">The sequence shown here is derived from an EMBL/GenBank/DDBJ whole genome shotgun (WGS) entry which is preliminary data.</text>
</comment>
<gene>
    <name evidence="1" type="ORF">BpHYR1_036044</name>
</gene>
<evidence type="ECO:0000313" key="2">
    <source>
        <dbReference type="Proteomes" id="UP000276133"/>
    </source>
</evidence>
<dbReference type="Proteomes" id="UP000276133">
    <property type="component" value="Unassembled WGS sequence"/>
</dbReference>
<dbReference type="EMBL" id="REGN01002344">
    <property type="protein sequence ID" value="RNA28758.1"/>
    <property type="molecule type" value="Genomic_DNA"/>
</dbReference>
<keyword evidence="2" id="KW-1185">Reference proteome</keyword>
<evidence type="ECO:0000313" key="1">
    <source>
        <dbReference type="EMBL" id="RNA28758.1"/>
    </source>
</evidence>
<sequence length="78" mass="9239">MSHKRRDTMLRICFGFISHSRTEDRVFDLCTILTILVKNPYFFKIISFSKVDQLEVKIIDSFHNIFLSTIKNPLSKML</sequence>
<organism evidence="1 2">
    <name type="scientific">Brachionus plicatilis</name>
    <name type="common">Marine rotifer</name>
    <name type="synonym">Brachionus muelleri</name>
    <dbReference type="NCBI Taxonomy" id="10195"/>
    <lineage>
        <taxon>Eukaryota</taxon>
        <taxon>Metazoa</taxon>
        <taxon>Spiralia</taxon>
        <taxon>Gnathifera</taxon>
        <taxon>Rotifera</taxon>
        <taxon>Eurotatoria</taxon>
        <taxon>Monogononta</taxon>
        <taxon>Pseudotrocha</taxon>
        <taxon>Ploima</taxon>
        <taxon>Brachionidae</taxon>
        <taxon>Brachionus</taxon>
    </lineage>
</organism>
<name>A0A3M7RZG4_BRAPC</name>
<dbReference type="AlphaFoldDB" id="A0A3M7RZG4"/>
<protein>
    <submittedName>
        <fullName evidence="1">Uncharacterized protein</fullName>
    </submittedName>
</protein>
<reference evidence="1 2" key="1">
    <citation type="journal article" date="2018" name="Sci. Rep.">
        <title>Genomic signatures of local adaptation to the degree of environmental predictability in rotifers.</title>
        <authorList>
            <person name="Franch-Gras L."/>
            <person name="Hahn C."/>
            <person name="Garcia-Roger E.M."/>
            <person name="Carmona M.J."/>
            <person name="Serra M."/>
            <person name="Gomez A."/>
        </authorList>
    </citation>
    <scope>NUCLEOTIDE SEQUENCE [LARGE SCALE GENOMIC DNA]</scope>
    <source>
        <strain evidence="1">HYR1</strain>
    </source>
</reference>